<dbReference type="OrthoDB" id="128002at2759"/>
<gene>
    <name evidence="2" type="ORF">PHYPSEUDO_015192</name>
</gene>
<proteinExistence type="predicted"/>
<keyword evidence="3" id="KW-1185">Reference proteome</keyword>
<evidence type="ECO:0000256" key="1">
    <source>
        <dbReference type="SAM" id="MobiDB-lite"/>
    </source>
</evidence>
<evidence type="ECO:0000313" key="2">
    <source>
        <dbReference type="EMBL" id="KAG7375816.1"/>
    </source>
</evidence>
<dbReference type="AlphaFoldDB" id="A0A8T1V4E0"/>
<name>A0A8T1V4E0_9STRA</name>
<feature type="compositionally biased region" description="Basic and acidic residues" evidence="1">
    <location>
        <begin position="114"/>
        <end position="129"/>
    </location>
</feature>
<comment type="caution">
    <text evidence="2">The sequence shown here is derived from an EMBL/GenBank/DDBJ whole genome shotgun (WGS) entry which is preliminary data.</text>
</comment>
<dbReference type="Proteomes" id="UP000694044">
    <property type="component" value="Unassembled WGS sequence"/>
</dbReference>
<evidence type="ECO:0000313" key="3">
    <source>
        <dbReference type="Proteomes" id="UP000694044"/>
    </source>
</evidence>
<organism evidence="2 3">
    <name type="scientific">Phytophthora pseudosyringae</name>
    <dbReference type="NCBI Taxonomy" id="221518"/>
    <lineage>
        <taxon>Eukaryota</taxon>
        <taxon>Sar</taxon>
        <taxon>Stramenopiles</taxon>
        <taxon>Oomycota</taxon>
        <taxon>Peronosporomycetes</taxon>
        <taxon>Peronosporales</taxon>
        <taxon>Peronosporaceae</taxon>
        <taxon>Phytophthora</taxon>
    </lineage>
</organism>
<accession>A0A8T1V4E0</accession>
<feature type="region of interest" description="Disordered" evidence="1">
    <location>
        <begin position="108"/>
        <end position="129"/>
    </location>
</feature>
<sequence length="129" mass="14070">MAELQAERNNAMGSDDLLVLRCTGTVDTALRQDDLKTKRENGVGEVDIFAPNVNWAVSLVDSNSGLENCAIVDRTCWGDYYGPFAARALVALTGLSLVEKSGRTKGIKTLKSSETSKKRAFRDRDDGQN</sequence>
<reference evidence="2" key="1">
    <citation type="submission" date="2021-02" db="EMBL/GenBank/DDBJ databases">
        <authorList>
            <person name="Palmer J.M."/>
        </authorList>
    </citation>
    <scope>NUCLEOTIDE SEQUENCE</scope>
    <source>
        <strain evidence="2">SCRP734</strain>
    </source>
</reference>
<dbReference type="EMBL" id="JAGDFM010000915">
    <property type="protein sequence ID" value="KAG7375816.1"/>
    <property type="molecule type" value="Genomic_DNA"/>
</dbReference>
<protein>
    <submittedName>
        <fullName evidence="2">Uncharacterized protein</fullName>
    </submittedName>
</protein>